<reference evidence="1 2" key="1">
    <citation type="submission" date="2019-02" db="EMBL/GenBank/DDBJ databases">
        <title>Isolation of virulent Lactobacillus brevis phages.</title>
        <authorList>
            <person name="Feyereisen M."/>
            <person name="Mahony J."/>
            <person name="O'Sullivan T."/>
            <person name="van Sinderen D."/>
        </authorList>
    </citation>
    <scope>NUCLEOTIDE SEQUENCE [LARGE SCALE GENOMIC DNA]</scope>
</reference>
<accession>A0A4Y5FES4</accession>
<gene>
    <name evidence="1" type="ORF">UCC3521_0043</name>
</gene>
<protein>
    <submittedName>
        <fullName evidence="1">Uncharacterized protein</fullName>
    </submittedName>
</protein>
<organism evidence="1 2">
    <name type="scientific">Lactobacillus phage 3-521</name>
    <dbReference type="NCBI Taxonomy" id="2510943"/>
    <lineage>
        <taxon>Viruses</taxon>
        <taxon>Duplodnaviria</taxon>
        <taxon>Heunggongvirae</taxon>
        <taxon>Uroviricota</taxon>
        <taxon>Caudoviricetes</taxon>
        <taxon>Herelleviridae</taxon>
        <taxon>Watanabevirus</taxon>
        <taxon>Watanabevirus wv3521</taxon>
    </lineage>
</organism>
<dbReference type="Proteomes" id="UP000309991">
    <property type="component" value="Segment"/>
</dbReference>
<sequence length="172" mass="19721">MFKVTYRETTNLNRKVNRLKQDNIKEYKHELAVYLRNFVVLSLKCLSTNSCTNYSIELNNPSNPVESQLVQLISQPPKLGDLSLPRFLGQVDSETGKVYDIIDLPKGYLYVSLPENNKMNIQYHIDKPNHANPYLDVNKSFKTELPALLRENGVVMSGVYSLSRIISLIKML</sequence>
<keyword evidence="2" id="KW-1185">Reference proteome</keyword>
<proteinExistence type="predicted"/>
<name>A0A4Y5FES4_9CAUD</name>
<evidence type="ECO:0000313" key="2">
    <source>
        <dbReference type="Proteomes" id="UP000309991"/>
    </source>
</evidence>
<evidence type="ECO:0000313" key="1">
    <source>
        <dbReference type="EMBL" id="QBJ03581.1"/>
    </source>
</evidence>
<dbReference type="EMBL" id="MK504444">
    <property type="protein sequence ID" value="QBJ03581.1"/>
    <property type="molecule type" value="Genomic_DNA"/>
</dbReference>